<evidence type="ECO:0000256" key="5">
    <source>
        <dbReference type="ARBA" id="ARBA00023212"/>
    </source>
</evidence>
<dbReference type="Gene3D" id="1.10.238.10">
    <property type="entry name" value="EF-hand"/>
    <property type="match status" value="1"/>
</dbReference>
<dbReference type="PANTHER" id="PTHR12086:SF12">
    <property type="entry name" value="EF-HAND DOMAIN-CONTAINING FAMILY MEMBER B"/>
    <property type="match status" value="1"/>
</dbReference>
<dbReference type="InterPro" id="IPR011992">
    <property type="entry name" value="EF-hand-dom_pair"/>
</dbReference>
<evidence type="ECO:0000256" key="1">
    <source>
        <dbReference type="ARBA" id="ARBA00004138"/>
    </source>
</evidence>
<proteinExistence type="predicted"/>
<name>A0ABP0FP78_CLALP</name>
<accession>A0ABP0FP78</accession>
<keyword evidence="9" id="KW-1185">Reference proteome</keyword>
<sequence>MVNINYIGLSVAAKWANMSSSEAKFSEQNVTGKVFCHSGSTMRECLQPNLSSEKTEVEKSSVEKYNSFAHKITHGVSSQSSFPASLLLNPKPKTLFQQRLLEKNEQCYASRTFPLGKPAIQKVAGNQVRPDNTQMYGIVTEMDEDAGEIINPRKSREQIEEEAKAGHAQYIVTHHAYDVGEMCDRNYDWSKSNPKTTRFGIETPHYNDGKNMMKTLQWSSQKSVQKCTTIVSKRADDFRERTQPQLGKVHDPIADTLNVNPNHTFGIMIRPDKYNVGDLLHMRSPKNFLLGKERERGVLANVRQHLKKTNYHNFNDLRSAFRHYDYDNTGYLDAQKIWDACWKFNLPIDDDLLSSLMRYCSVDSNEKAEGDECKLDYEKFVNFLNWKDKILPPISLQCEKENEKKPEANDKDVQRLCKQIDKAMTNSITSSSSINAVVGGVDTKQDPSYGVPTVRFDLPAPRCRRISDRTNYGDESDAYGLVNPSMYTRHGVYERDFFEPRSREEIRTIFEEIGVEMSEEAFEKIWGLAVQWTGVDVENVASVEAFRTILDKINAASIQEEEKEKQFVKRPTCIRIVTNR</sequence>
<reference evidence="8 9" key="1">
    <citation type="submission" date="2024-02" db="EMBL/GenBank/DDBJ databases">
        <authorList>
            <person name="Daric V."/>
            <person name="Darras S."/>
        </authorList>
    </citation>
    <scope>NUCLEOTIDE SEQUENCE [LARGE SCALE GENOMIC DNA]</scope>
</reference>
<dbReference type="InterPro" id="IPR040193">
    <property type="entry name" value="EFHC1/EFHC2/EFHB"/>
</dbReference>
<keyword evidence="3" id="KW-0963">Cytoplasm</keyword>
<dbReference type="InterPro" id="IPR057428">
    <property type="entry name" value="EFHB_EF-hand_C"/>
</dbReference>
<evidence type="ECO:0000256" key="4">
    <source>
        <dbReference type="ARBA" id="ARBA00022737"/>
    </source>
</evidence>
<dbReference type="Pfam" id="PF25325">
    <property type="entry name" value="EF-hand_EFHB_C"/>
    <property type="match status" value="1"/>
</dbReference>
<keyword evidence="4" id="KW-0677">Repeat</keyword>
<gene>
    <name evidence="8" type="ORF">CVLEPA_LOCUS11640</name>
</gene>
<evidence type="ECO:0000256" key="3">
    <source>
        <dbReference type="ARBA" id="ARBA00022490"/>
    </source>
</evidence>
<dbReference type="PANTHER" id="PTHR12086">
    <property type="entry name" value="EF-HAND DOMAIN C-TERMINAL CONTAINING PROTEIN"/>
    <property type="match status" value="1"/>
</dbReference>
<evidence type="ECO:0000313" key="9">
    <source>
        <dbReference type="Proteomes" id="UP001642483"/>
    </source>
</evidence>
<dbReference type="SUPFAM" id="SSF47473">
    <property type="entry name" value="EF-hand"/>
    <property type="match status" value="1"/>
</dbReference>
<comment type="subcellular location">
    <subcellularLocation>
        <location evidence="1">Cell projection</location>
        <location evidence="1">Cilium</location>
    </subcellularLocation>
    <subcellularLocation>
        <location evidence="2">Cytoplasm</location>
        <location evidence="2">Cytoskeleton</location>
    </subcellularLocation>
</comment>
<evidence type="ECO:0000259" key="7">
    <source>
        <dbReference type="Pfam" id="PF25325"/>
    </source>
</evidence>
<evidence type="ECO:0000256" key="6">
    <source>
        <dbReference type="ARBA" id="ARBA00023273"/>
    </source>
</evidence>
<feature type="domain" description="EFHB C-terminal EF-hand" evidence="7">
    <location>
        <begin position="479"/>
        <end position="555"/>
    </location>
</feature>
<comment type="caution">
    <text evidence="8">The sequence shown here is derived from an EMBL/GenBank/DDBJ whole genome shotgun (WGS) entry which is preliminary data.</text>
</comment>
<keyword evidence="6" id="KW-0966">Cell projection</keyword>
<dbReference type="Proteomes" id="UP001642483">
    <property type="component" value="Unassembled WGS sequence"/>
</dbReference>
<evidence type="ECO:0000256" key="2">
    <source>
        <dbReference type="ARBA" id="ARBA00004245"/>
    </source>
</evidence>
<keyword evidence="5" id="KW-0206">Cytoskeleton</keyword>
<organism evidence="8 9">
    <name type="scientific">Clavelina lepadiformis</name>
    <name type="common">Light-bulb sea squirt</name>
    <name type="synonym">Ascidia lepadiformis</name>
    <dbReference type="NCBI Taxonomy" id="159417"/>
    <lineage>
        <taxon>Eukaryota</taxon>
        <taxon>Metazoa</taxon>
        <taxon>Chordata</taxon>
        <taxon>Tunicata</taxon>
        <taxon>Ascidiacea</taxon>
        <taxon>Aplousobranchia</taxon>
        <taxon>Clavelinidae</taxon>
        <taxon>Clavelina</taxon>
    </lineage>
</organism>
<evidence type="ECO:0000313" key="8">
    <source>
        <dbReference type="EMBL" id="CAK8681440.1"/>
    </source>
</evidence>
<protein>
    <recommendedName>
        <fullName evidence="7">EFHB C-terminal EF-hand domain-containing protein</fullName>
    </recommendedName>
</protein>
<dbReference type="EMBL" id="CAWYQH010000079">
    <property type="protein sequence ID" value="CAK8681440.1"/>
    <property type="molecule type" value="Genomic_DNA"/>
</dbReference>